<evidence type="ECO:0000256" key="4">
    <source>
        <dbReference type="ARBA" id="ARBA00023163"/>
    </source>
</evidence>
<feature type="compositionally biased region" description="Basic and acidic residues" evidence="7">
    <location>
        <begin position="378"/>
        <end position="388"/>
    </location>
</feature>
<dbReference type="STRING" id="1198029.A0A1U7LP67"/>
<dbReference type="CDD" id="cd00265">
    <property type="entry name" value="MADS_MEF2_like"/>
    <property type="match status" value="1"/>
</dbReference>
<dbReference type="EMBL" id="LXFE01000835">
    <property type="protein sequence ID" value="OLL24383.1"/>
    <property type="molecule type" value="Genomic_DNA"/>
</dbReference>
<evidence type="ECO:0000313" key="10">
    <source>
        <dbReference type="Proteomes" id="UP000186594"/>
    </source>
</evidence>
<evidence type="ECO:0000256" key="6">
    <source>
        <dbReference type="ARBA" id="ARBA00025805"/>
    </source>
</evidence>
<evidence type="ECO:0000256" key="1">
    <source>
        <dbReference type="ARBA" id="ARBA00004123"/>
    </source>
</evidence>
<feature type="region of interest" description="Disordered" evidence="7">
    <location>
        <begin position="89"/>
        <end position="110"/>
    </location>
</feature>
<evidence type="ECO:0000256" key="5">
    <source>
        <dbReference type="ARBA" id="ARBA00023242"/>
    </source>
</evidence>
<protein>
    <submittedName>
        <fullName evidence="9">Transcription factor RLM1</fullName>
    </submittedName>
</protein>
<feature type="region of interest" description="Disordered" evidence="7">
    <location>
        <begin position="226"/>
        <end position="388"/>
    </location>
</feature>
<feature type="domain" description="MADS-box" evidence="8">
    <location>
        <begin position="1"/>
        <end position="61"/>
    </location>
</feature>
<dbReference type="PANTHER" id="PTHR48019">
    <property type="entry name" value="SERUM RESPONSE FACTOR HOMOLOG"/>
    <property type="match status" value="1"/>
</dbReference>
<dbReference type="GO" id="GO:0046983">
    <property type="term" value="F:protein dimerization activity"/>
    <property type="evidence" value="ECO:0007669"/>
    <property type="project" value="InterPro"/>
</dbReference>
<dbReference type="GO" id="GO:0045944">
    <property type="term" value="P:positive regulation of transcription by RNA polymerase II"/>
    <property type="evidence" value="ECO:0007669"/>
    <property type="project" value="InterPro"/>
</dbReference>
<dbReference type="PRINTS" id="PR00404">
    <property type="entry name" value="MADSDOMAIN"/>
</dbReference>
<dbReference type="InterPro" id="IPR036879">
    <property type="entry name" value="TF_MADSbox_sf"/>
</dbReference>
<evidence type="ECO:0000259" key="8">
    <source>
        <dbReference type="PROSITE" id="PS50066"/>
    </source>
</evidence>
<keyword evidence="3" id="KW-0238">DNA-binding</keyword>
<evidence type="ECO:0000256" key="3">
    <source>
        <dbReference type="ARBA" id="ARBA00023125"/>
    </source>
</evidence>
<dbReference type="OrthoDB" id="1898716at2759"/>
<accession>A0A1U7LP67</accession>
<dbReference type="Pfam" id="PF00319">
    <property type="entry name" value="SRF-TF"/>
    <property type="match status" value="1"/>
</dbReference>
<keyword evidence="10" id="KW-1185">Reference proteome</keyword>
<comment type="caution">
    <text evidence="9">The sequence shown here is derived from an EMBL/GenBank/DDBJ whole genome shotgun (WGS) entry which is preliminary data.</text>
</comment>
<keyword evidence="5" id="KW-0539">Nucleus</keyword>
<dbReference type="InterPro" id="IPR033896">
    <property type="entry name" value="MEF2-like_N"/>
</dbReference>
<dbReference type="Gene3D" id="3.40.1810.10">
    <property type="entry name" value="Transcription factor, MADS-box"/>
    <property type="match status" value="1"/>
</dbReference>
<dbReference type="PROSITE" id="PS00350">
    <property type="entry name" value="MADS_BOX_1"/>
    <property type="match status" value="1"/>
</dbReference>
<evidence type="ECO:0000256" key="7">
    <source>
        <dbReference type="SAM" id="MobiDB-lite"/>
    </source>
</evidence>
<comment type="subcellular location">
    <subcellularLocation>
        <location evidence="1">Nucleus</location>
    </subcellularLocation>
</comment>
<dbReference type="SMART" id="SM00432">
    <property type="entry name" value="MADS"/>
    <property type="match status" value="1"/>
</dbReference>
<dbReference type="InterPro" id="IPR050142">
    <property type="entry name" value="MADS-box/MEF2_TF"/>
</dbReference>
<dbReference type="GO" id="GO:0000977">
    <property type="term" value="F:RNA polymerase II transcription regulatory region sequence-specific DNA binding"/>
    <property type="evidence" value="ECO:0007669"/>
    <property type="project" value="InterPro"/>
</dbReference>
<dbReference type="GO" id="GO:0005634">
    <property type="term" value="C:nucleus"/>
    <property type="evidence" value="ECO:0007669"/>
    <property type="project" value="UniProtKB-SubCell"/>
</dbReference>
<keyword evidence="4" id="KW-0804">Transcription</keyword>
<dbReference type="Proteomes" id="UP000186594">
    <property type="component" value="Unassembled WGS sequence"/>
</dbReference>
<feature type="compositionally biased region" description="Basic and acidic residues" evidence="7">
    <location>
        <begin position="237"/>
        <end position="252"/>
    </location>
</feature>
<comment type="similarity">
    <text evidence="6">Belongs to the MEF2 family.</text>
</comment>
<organism evidence="9 10">
    <name type="scientific">Neolecta irregularis (strain DAH-3)</name>
    <dbReference type="NCBI Taxonomy" id="1198029"/>
    <lineage>
        <taxon>Eukaryota</taxon>
        <taxon>Fungi</taxon>
        <taxon>Dikarya</taxon>
        <taxon>Ascomycota</taxon>
        <taxon>Taphrinomycotina</taxon>
        <taxon>Neolectales</taxon>
        <taxon>Neolectaceae</taxon>
        <taxon>Neolecta</taxon>
    </lineage>
</organism>
<dbReference type="SUPFAM" id="SSF55455">
    <property type="entry name" value="SRF-like"/>
    <property type="match status" value="1"/>
</dbReference>
<evidence type="ECO:0000313" key="9">
    <source>
        <dbReference type="EMBL" id="OLL24383.1"/>
    </source>
</evidence>
<gene>
    <name evidence="9" type="ORF">NEOLI_003051</name>
</gene>
<dbReference type="PROSITE" id="PS50066">
    <property type="entry name" value="MADS_BOX_2"/>
    <property type="match status" value="1"/>
</dbReference>
<feature type="compositionally biased region" description="Basic and acidic residues" evidence="7">
    <location>
        <begin position="294"/>
        <end position="309"/>
    </location>
</feature>
<keyword evidence="2" id="KW-0805">Transcription regulation</keyword>
<sequence length="388" mass="43823">MGRRKIAIKPIVDDRNRSVTFHKRKNGLFKKAYELAVLCQADVALIVFGQKGKLYEFSSCEIHEILHRYAESEGEPREVKRLQDYREKLGDQDEDDDFDDPENIYGTPPLVHKAVDSSMSTLPMAMNGSSNEGGSHMSTPSLHNITPPIPRIDQSPRIQSQVYGQNIGYSAPGYNQIHAAAGFPPGLNHPGSYYQQSQQYYSHIPEPRRHQSVSFPQPNIPQQHIYTRNSIDPIITNRDDCPPNKNRTRETSYLHPQQQQPLYSRDHFPPRSQSVDLTALSRPRLSVQIPLESRQQRHKSEEASDDRTMTKSAYLPHPSPTTAVYHPPAPPDPTPLSSIPPSRYAGPFSPAGDIYQGLFGKSDTQYKRQRDDDEDGASEGKRSRVEGD</sequence>
<evidence type="ECO:0000256" key="2">
    <source>
        <dbReference type="ARBA" id="ARBA00023015"/>
    </source>
</evidence>
<dbReference type="InterPro" id="IPR002100">
    <property type="entry name" value="TF_MADSbox"/>
</dbReference>
<feature type="compositionally biased region" description="Acidic residues" evidence="7">
    <location>
        <begin position="92"/>
        <end position="102"/>
    </location>
</feature>
<dbReference type="AlphaFoldDB" id="A0A1U7LP67"/>
<name>A0A1U7LP67_NEOID</name>
<reference evidence="9 10" key="1">
    <citation type="submission" date="2016-04" db="EMBL/GenBank/DDBJ databases">
        <title>Evolutionary innovation and constraint leading to complex multicellularity in the Ascomycota.</title>
        <authorList>
            <person name="Cisse O."/>
            <person name="Nguyen A."/>
            <person name="Hewitt D.A."/>
            <person name="Jedd G."/>
            <person name="Stajich J.E."/>
        </authorList>
    </citation>
    <scope>NUCLEOTIDE SEQUENCE [LARGE SCALE GENOMIC DNA]</scope>
    <source>
        <strain evidence="9 10">DAH-3</strain>
    </source>
</reference>
<proteinExistence type="inferred from homology"/>